<comment type="caution">
    <text evidence="2">The sequence shown here is derived from an EMBL/GenBank/DDBJ whole genome shotgun (WGS) entry which is preliminary data.</text>
</comment>
<evidence type="ECO:0000313" key="3">
    <source>
        <dbReference type="Proteomes" id="UP000005938"/>
    </source>
</evidence>
<feature type="chain" id="PRO_5003635934" evidence="1">
    <location>
        <begin position="25"/>
        <end position="865"/>
    </location>
</feature>
<keyword evidence="1" id="KW-0732">Signal</keyword>
<organism evidence="2 3">
    <name type="scientific">Imtechella halotolerans K1</name>
    <dbReference type="NCBI Taxonomy" id="946077"/>
    <lineage>
        <taxon>Bacteria</taxon>
        <taxon>Pseudomonadati</taxon>
        <taxon>Bacteroidota</taxon>
        <taxon>Flavobacteriia</taxon>
        <taxon>Flavobacteriales</taxon>
        <taxon>Flavobacteriaceae</taxon>
        <taxon>Imtechella</taxon>
    </lineage>
</organism>
<accession>I0W5J1</accession>
<dbReference type="Proteomes" id="UP000005938">
    <property type="component" value="Unassembled WGS sequence"/>
</dbReference>
<evidence type="ECO:0000313" key="2">
    <source>
        <dbReference type="EMBL" id="EID71657.1"/>
    </source>
</evidence>
<proteinExistence type="predicted"/>
<reference evidence="2 3" key="1">
    <citation type="journal article" date="2012" name="J. Bacteriol.">
        <title>Genome Sequence of the Halotolerant Bacterium Imtechella halotolerans K1T.</title>
        <authorList>
            <person name="Kumar S."/>
            <person name="Vikram S."/>
            <person name="Subramanian S."/>
            <person name="Raghava G.P."/>
            <person name="Pinnaka A.K."/>
        </authorList>
    </citation>
    <scope>NUCLEOTIDE SEQUENCE [LARGE SCALE GENOMIC DNA]</scope>
    <source>
        <strain evidence="2 3">K1</strain>
    </source>
</reference>
<feature type="signal peptide" evidence="1">
    <location>
        <begin position="1"/>
        <end position="24"/>
    </location>
</feature>
<dbReference type="AlphaFoldDB" id="I0W5J1"/>
<dbReference type="STRING" id="946077.W5A_13405"/>
<keyword evidence="3" id="KW-1185">Reference proteome</keyword>
<sequence length="865" mass="100549">MYYIYKYCIFFLIGLTGCFQTVLAQDVVVKGNITNTSNQPIEGVAIVLTDIKNTDSTIGYAITNGNGDYEITVKPQIKDSLLLIATHLNYEKVSKILTISASKTAYNLTLKEKSFNLEEIVIEIQKIKDTMAIKTDSLKLTERSTLRDILNKTEGFVVSEDGGITFRGKIIHKVLINKKEVFVNQNKIALDNLEYDMMNDIELINNYRDQYKIDFENFTETVINVNTRDEFKGIFKPSVEGAYGVKNKYQLNFRGLYFSDYLNAFITSNTNNIGKKSFSFTNISEEIKEQSSEFFKDHFTDFFAEDDLLAESFTSNSSITLRKENKKSRLGIVLYYNNLNQKKNTTSEIDDSTTLLNKRELESLQKGNSFLSNMSYYRALSKKAILSFHSNITYLEDRDKDRSTVLNFYPTMDTITEDNRNNAISLLNISKLELQARLHQRIILSSILEYDLEHSKNNFNSNYSINSNGDNLRQEYDFNNLYLKANSIMDYKFSNMLTASLGFKIKTFNENLNYKNDTERKGGYYQGLLSFRGQNKKWEYNIEFLPQTIRVRNKDLKENKGTLDVYINSDWNLNENSTIVMSYTQANALTEINYAIDSLTVSYNTRFLNTDDILNNISRFNQFSIGYNYSSIIKTQSFRTSYSYGEQRDYLEPIFQIIEQNIFYYQNRLIEKKRSSKYSVALGKGFYFSKKYHLLRFNSDFSAKFDKFPTFTPEERMYNVDQYQYGFSTGIEPKGIFFDELYLKMSINHQHLFLGNQVLNNNKRYTYGGTISKKKDKLEAKISIGQNIFKNEDFKFKSPFMSIEATVKLNKKMSVFLRGNYLFHLFNFPNTDLTSLSVKSDGNLIQSNYNENSLNYLIIGTSYKF</sequence>
<dbReference type="Pfam" id="PF13715">
    <property type="entry name" value="CarbopepD_reg_2"/>
    <property type="match status" value="1"/>
</dbReference>
<dbReference type="InterPro" id="IPR008969">
    <property type="entry name" value="CarboxyPept-like_regulatory"/>
</dbReference>
<dbReference type="Gene3D" id="2.60.40.1120">
    <property type="entry name" value="Carboxypeptidase-like, regulatory domain"/>
    <property type="match status" value="1"/>
</dbReference>
<dbReference type="OrthoDB" id="603275at2"/>
<dbReference type="EMBL" id="AJJU01000041">
    <property type="protein sequence ID" value="EID71657.1"/>
    <property type="molecule type" value="Genomic_DNA"/>
</dbReference>
<gene>
    <name evidence="2" type="ORF">W5A_13405</name>
</gene>
<name>I0W5J1_9FLAO</name>
<dbReference type="eggNOG" id="COG4206">
    <property type="taxonomic scope" value="Bacteria"/>
</dbReference>
<dbReference type="SUPFAM" id="SSF49464">
    <property type="entry name" value="Carboxypeptidase regulatory domain-like"/>
    <property type="match status" value="1"/>
</dbReference>
<evidence type="ECO:0000256" key="1">
    <source>
        <dbReference type="SAM" id="SignalP"/>
    </source>
</evidence>
<protein>
    <submittedName>
        <fullName evidence="2">Uncharacterized protein</fullName>
    </submittedName>
</protein>
<dbReference type="PROSITE" id="PS51257">
    <property type="entry name" value="PROKAR_LIPOPROTEIN"/>
    <property type="match status" value="1"/>
</dbReference>